<dbReference type="PROSITE" id="PS50011">
    <property type="entry name" value="PROTEIN_KINASE_DOM"/>
    <property type="match status" value="1"/>
</dbReference>
<sequence length="712" mass="79860">MLLLPPPSPPLFRASNFTSVRHLRPIILPGRLLATPAAASDKVDAFTEYSGYLFELSSSEAESLTEYNISKIAAIYQKKPLILLRRLFQIANTLGKWFALRYYDRVTERADLMFEVRAAELREILVQLGPAYIKIAQAISSRPLSWNLEDPGNGSIWSMSFFDVCFLSGFDTTFIFDELSVLQDRIAPFSTEVAFDIIEQELGLPIDELFSEISPEPVAAASLGQVYQARLRYSGKVVAVKVQRPGVRAAISLDILILRYLAGVIRRARKFNTDLQAVVDEWASSLFREMDYKREADNGVKFRQLYGSIQDVVVPEMYVDQNTCKVLTMQWVEGQKLAEVKDLYMIEVGVYCSFNQLLEFGFYHADPHPGNLLRTYDGKLAYLDFGMMGEFKQELRDGFIEACLHLVNRDYDALAKDFVTLGLLPPTADKDAVTKALTGVFRNAVSKGVRNISFGDLLGNLGTTMYNFKFRIPSYFSLVIRSLAVLEGIAISFNPDYKVLGNTYPWIARKVLTDSSPKLRSSLQALLYKDGTFRMDRLESLLTESLRARTERALVRKQVDDDSKMVIKQILSFALNEKGLDALRVATLDSVTSAMTANLPFRPNSISSMTDEDITNLRILRRLMLLLSGLQQTETSAMEVKGVGSYDIQKSSPNEAAFLPYGLVSGQEMLPLLSAIAELPPDSQQQLLRLPADLAGKLVSRVAARTIRRAFL</sequence>
<dbReference type="InterPro" id="IPR011009">
    <property type="entry name" value="Kinase-like_dom_sf"/>
</dbReference>
<dbReference type="PANTHER" id="PTHR10566:SF119">
    <property type="entry name" value="OS04G0640500 PROTEIN"/>
    <property type="match status" value="1"/>
</dbReference>
<reference evidence="3" key="1">
    <citation type="submission" date="2020-06" db="EMBL/GenBank/DDBJ databases">
        <authorList>
            <person name="Li T."/>
            <person name="Hu X."/>
            <person name="Zhang T."/>
            <person name="Song X."/>
            <person name="Zhang H."/>
            <person name="Dai N."/>
            <person name="Sheng W."/>
            <person name="Hou X."/>
            <person name="Wei L."/>
        </authorList>
    </citation>
    <scope>NUCLEOTIDE SEQUENCE</scope>
    <source>
        <strain evidence="3">KEN8</strain>
        <tissue evidence="3">Leaf</tissue>
    </source>
</reference>
<evidence type="ECO:0000256" key="1">
    <source>
        <dbReference type="ARBA" id="ARBA00009670"/>
    </source>
</evidence>
<protein>
    <submittedName>
        <fullName evidence="3">AarF domain-containing protein kinase, chloroplastic</fullName>
    </submittedName>
</protein>
<dbReference type="EMBL" id="JACGWM010001891">
    <property type="protein sequence ID" value="KAL0286232.1"/>
    <property type="molecule type" value="Genomic_DNA"/>
</dbReference>
<accession>A0AAW2IVX3</accession>
<dbReference type="SUPFAM" id="SSF56112">
    <property type="entry name" value="Protein kinase-like (PK-like)"/>
    <property type="match status" value="1"/>
</dbReference>
<dbReference type="InterPro" id="IPR050154">
    <property type="entry name" value="UbiB_kinase"/>
</dbReference>
<comment type="similarity">
    <text evidence="1">Belongs to the protein kinase superfamily. ADCK protein kinase family.</text>
</comment>
<reference evidence="3" key="2">
    <citation type="journal article" date="2024" name="Plant">
        <title>Genomic evolution and insights into agronomic trait innovations of Sesamum species.</title>
        <authorList>
            <person name="Miao H."/>
            <person name="Wang L."/>
            <person name="Qu L."/>
            <person name="Liu H."/>
            <person name="Sun Y."/>
            <person name="Le M."/>
            <person name="Wang Q."/>
            <person name="Wei S."/>
            <person name="Zheng Y."/>
            <person name="Lin W."/>
            <person name="Duan Y."/>
            <person name="Cao H."/>
            <person name="Xiong S."/>
            <person name="Wang X."/>
            <person name="Wei L."/>
            <person name="Li C."/>
            <person name="Ma Q."/>
            <person name="Ju M."/>
            <person name="Zhao R."/>
            <person name="Li G."/>
            <person name="Mu C."/>
            <person name="Tian Q."/>
            <person name="Mei H."/>
            <person name="Zhang T."/>
            <person name="Gao T."/>
            <person name="Zhang H."/>
        </authorList>
    </citation>
    <scope>NUCLEOTIDE SEQUENCE</scope>
    <source>
        <strain evidence="3">KEN8</strain>
    </source>
</reference>
<dbReference type="GO" id="GO:0004672">
    <property type="term" value="F:protein kinase activity"/>
    <property type="evidence" value="ECO:0007669"/>
    <property type="project" value="InterPro"/>
</dbReference>
<dbReference type="InterPro" id="IPR004147">
    <property type="entry name" value="ABC1_dom"/>
</dbReference>
<feature type="domain" description="Protein kinase" evidence="2">
    <location>
        <begin position="212"/>
        <end position="546"/>
    </location>
</feature>
<keyword evidence="3" id="KW-0808">Transferase</keyword>
<gene>
    <name evidence="3" type="ORF">Scaly_2555500</name>
</gene>
<name>A0AAW2IVX3_9LAMI</name>
<dbReference type="PANTHER" id="PTHR10566">
    <property type="entry name" value="CHAPERONE-ACTIVITY OF BC1 COMPLEX CABC1 -RELATED"/>
    <property type="match status" value="1"/>
</dbReference>
<keyword evidence="3" id="KW-0418">Kinase</keyword>
<organism evidence="3">
    <name type="scientific">Sesamum calycinum</name>
    <dbReference type="NCBI Taxonomy" id="2727403"/>
    <lineage>
        <taxon>Eukaryota</taxon>
        <taxon>Viridiplantae</taxon>
        <taxon>Streptophyta</taxon>
        <taxon>Embryophyta</taxon>
        <taxon>Tracheophyta</taxon>
        <taxon>Spermatophyta</taxon>
        <taxon>Magnoliopsida</taxon>
        <taxon>eudicotyledons</taxon>
        <taxon>Gunneridae</taxon>
        <taxon>Pentapetalae</taxon>
        <taxon>asterids</taxon>
        <taxon>lamiids</taxon>
        <taxon>Lamiales</taxon>
        <taxon>Pedaliaceae</taxon>
        <taxon>Sesamum</taxon>
    </lineage>
</organism>
<dbReference type="InterPro" id="IPR000719">
    <property type="entry name" value="Prot_kinase_dom"/>
</dbReference>
<dbReference type="GO" id="GO:0005524">
    <property type="term" value="F:ATP binding"/>
    <property type="evidence" value="ECO:0007669"/>
    <property type="project" value="InterPro"/>
</dbReference>
<proteinExistence type="inferred from homology"/>
<evidence type="ECO:0000313" key="3">
    <source>
        <dbReference type="EMBL" id="KAL0286232.1"/>
    </source>
</evidence>
<dbReference type="AlphaFoldDB" id="A0AAW2IVX3"/>
<comment type="caution">
    <text evidence="3">The sequence shown here is derived from an EMBL/GenBank/DDBJ whole genome shotgun (WGS) entry which is preliminary data.</text>
</comment>
<dbReference type="Pfam" id="PF03109">
    <property type="entry name" value="ABC1"/>
    <property type="match status" value="1"/>
</dbReference>
<evidence type="ECO:0000259" key="2">
    <source>
        <dbReference type="PROSITE" id="PS50011"/>
    </source>
</evidence>
<dbReference type="CDD" id="cd05121">
    <property type="entry name" value="ABC1_ADCK3-like"/>
    <property type="match status" value="1"/>
</dbReference>